<protein>
    <submittedName>
        <fullName evidence="2">Uncharacterized protein</fullName>
    </submittedName>
</protein>
<evidence type="ECO:0000256" key="1">
    <source>
        <dbReference type="SAM" id="MobiDB-lite"/>
    </source>
</evidence>
<keyword evidence="3" id="KW-1185">Reference proteome</keyword>
<name>A0A6L5GH30_9ACTN</name>
<proteinExistence type="predicted"/>
<feature type="region of interest" description="Disordered" evidence="1">
    <location>
        <begin position="1"/>
        <end position="39"/>
    </location>
</feature>
<reference evidence="2 3" key="1">
    <citation type="submission" date="2019-10" db="EMBL/GenBank/DDBJ databases">
        <title>Glycomyces albidus sp. nov., a novel actinomycete isolated from rhizosphere soil of wheat (Triticum aestivum L.).</title>
        <authorList>
            <person name="Qian L."/>
        </authorList>
    </citation>
    <scope>NUCLEOTIDE SEQUENCE [LARGE SCALE GENOMIC DNA]</scope>
    <source>
        <strain evidence="2 3">NEAU-7082</strain>
    </source>
</reference>
<dbReference type="AlphaFoldDB" id="A0A6L5GH30"/>
<evidence type="ECO:0000313" key="3">
    <source>
        <dbReference type="Proteomes" id="UP000477750"/>
    </source>
</evidence>
<dbReference type="EMBL" id="WIAO01000075">
    <property type="protein sequence ID" value="MQM28980.1"/>
    <property type="molecule type" value="Genomic_DNA"/>
</dbReference>
<feature type="region of interest" description="Disordered" evidence="1">
    <location>
        <begin position="109"/>
        <end position="138"/>
    </location>
</feature>
<accession>A0A6L5GH30</accession>
<comment type="caution">
    <text evidence="2">The sequence shown here is derived from an EMBL/GenBank/DDBJ whole genome shotgun (WGS) entry which is preliminary data.</text>
</comment>
<dbReference type="RefSeq" id="WP_153028047.1">
    <property type="nucleotide sequence ID" value="NZ_WIAO01000075.1"/>
</dbReference>
<gene>
    <name evidence="2" type="ORF">GFD30_25960</name>
</gene>
<dbReference type="Proteomes" id="UP000477750">
    <property type="component" value="Unassembled WGS sequence"/>
</dbReference>
<feature type="compositionally biased region" description="Polar residues" evidence="1">
    <location>
        <begin position="109"/>
        <end position="121"/>
    </location>
</feature>
<sequence length="138" mass="15396">MASVRDLWFTEVKGPDGKPVKKKTKKHPDNGGNKDANRWQAVWIGPDGRECTKTHRLKEDAKNYGDDQEADIRRGTYISPADGKTKFEKVFQSWITTRKDPASVIRYQVSTGSTSSRTLETARSAPSVRARSTSALPS</sequence>
<organism evidence="2 3">
    <name type="scientific">Glycomyces albidus</name>
    <dbReference type="NCBI Taxonomy" id="2656774"/>
    <lineage>
        <taxon>Bacteria</taxon>
        <taxon>Bacillati</taxon>
        <taxon>Actinomycetota</taxon>
        <taxon>Actinomycetes</taxon>
        <taxon>Glycomycetales</taxon>
        <taxon>Glycomycetaceae</taxon>
        <taxon>Glycomyces</taxon>
    </lineage>
</organism>
<evidence type="ECO:0000313" key="2">
    <source>
        <dbReference type="EMBL" id="MQM28980.1"/>
    </source>
</evidence>